<evidence type="ECO:0000313" key="6">
    <source>
        <dbReference type="EMBL" id="SHH21472.1"/>
    </source>
</evidence>
<feature type="chain" id="PRO_5013336601" evidence="4">
    <location>
        <begin position="19"/>
        <end position="432"/>
    </location>
</feature>
<dbReference type="InterPro" id="IPR000184">
    <property type="entry name" value="Bac_surfAg_D15"/>
</dbReference>
<evidence type="ECO:0000256" key="1">
    <source>
        <dbReference type="ARBA" id="ARBA00004370"/>
    </source>
</evidence>
<dbReference type="OrthoDB" id="9771071at2"/>
<dbReference type="STRING" id="947013.SAMN04488109_3199"/>
<dbReference type="AlphaFoldDB" id="A0A1M5R553"/>
<dbReference type="GO" id="GO:0019867">
    <property type="term" value="C:outer membrane"/>
    <property type="evidence" value="ECO:0007669"/>
    <property type="project" value="InterPro"/>
</dbReference>
<organism evidence="6 7">
    <name type="scientific">Chryseolinea serpens</name>
    <dbReference type="NCBI Taxonomy" id="947013"/>
    <lineage>
        <taxon>Bacteria</taxon>
        <taxon>Pseudomonadati</taxon>
        <taxon>Bacteroidota</taxon>
        <taxon>Cytophagia</taxon>
        <taxon>Cytophagales</taxon>
        <taxon>Fulvivirgaceae</taxon>
        <taxon>Chryseolinea</taxon>
    </lineage>
</organism>
<name>A0A1M5R553_9BACT</name>
<feature type="region of interest" description="Disordered" evidence="3">
    <location>
        <begin position="57"/>
        <end position="79"/>
    </location>
</feature>
<evidence type="ECO:0000256" key="3">
    <source>
        <dbReference type="SAM" id="MobiDB-lite"/>
    </source>
</evidence>
<accession>A0A1M5R553</accession>
<comment type="subcellular location">
    <subcellularLocation>
        <location evidence="1">Membrane</location>
    </subcellularLocation>
</comment>
<keyword evidence="7" id="KW-1185">Reference proteome</keyword>
<dbReference type="RefSeq" id="WP_143164950.1">
    <property type="nucleotide sequence ID" value="NZ_FQWQ01000002.1"/>
</dbReference>
<reference evidence="6 7" key="1">
    <citation type="submission" date="2016-11" db="EMBL/GenBank/DDBJ databases">
        <authorList>
            <person name="Jaros S."/>
            <person name="Januszkiewicz K."/>
            <person name="Wedrychowicz H."/>
        </authorList>
    </citation>
    <scope>NUCLEOTIDE SEQUENCE [LARGE SCALE GENOMIC DNA]</scope>
    <source>
        <strain evidence="6 7">DSM 24574</strain>
    </source>
</reference>
<keyword evidence="4" id="KW-0732">Signal</keyword>
<dbReference type="EMBL" id="FQWQ01000002">
    <property type="protein sequence ID" value="SHH21472.1"/>
    <property type="molecule type" value="Genomic_DNA"/>
</dbReference>
<feature type="signal peptide" evidence="4">
    <location>
        <begin position="1"/>
        <end position="18"/>
    </location>
</feature>
<sequence length="432" mass="48994">MRLLSLGLFFFRIAVALAQRESTLPKPVTTTFVMTESKTPSETHATPDIPAISLRTRPTASHEGVSATPSPPTAPVVKDTSNTMKKLNKANAFMQWYMIYFPVPFGSYSKETSWLFGLSKYNAFTVKPRNTVDTVTQPSSISALGYYTLNTQYKMVLESNIMQHHNKSIWKTDIIYSYYPLLFYGVGNDTDLENESTLNTTNLQCYSYYLFKVYKKWYLGPVVDYLNYYQVDLIHGATTDQPGTTLTQYQGRQTGVGVKLSMEGRNNRLNAKKGVYVDAGFTRYTAALGSQFNYSYFQFDVRYYHTFRKKLTVATQLRTESKQGDVPVQSLALLGGDYSMRGTYLGRYRDHVALDGQVELRFPIFWIFGGTVFGGLGQVAPTYGKINIGSFHETHGLGIRLQVDREHDINLRLDFSFSKDQSIVIMNFAEAF</sequence>
<proteinExistence type="predicted"/>
<dbReference type="Gene3D" id="2.40.160.50">
    <property type="entry name" value="membrane protein fhac: a member of the omp85/tpsb transporter family"/>
    <property type="match status" value="1"/>
</dbReference>
<dbReference type="Proteomes" id="UP000184212">
    <property type="component" value="Unassembled WGS sequence"/>
</dbReference>
<evidence type="ECO:0000256" key="4">
    <source>
        <dbReference type="SAM" id="SignalP"/>
    </source>
</evidence>
<protein>
    <submittedName>
        <fullName evidence="6">Surface antigen</fullName>
    </submittedName>
</protein>
<keyword evidence="2" id="KW-0472">Membrane</keyword>
<gene>
    <name evidence="6" type="ORF">SAMN04488109_3199</name>
</gene>
<feature type="domain" description="Bacterial surface antigen (D15)" evidence="5">
    <location>
        <begin position="249"/>
        <end position="389"/>
    </location>
</feature>
<evidence type="ECO:0000259" key="5">
    <source>
        <dbReference type="Pfam" id="PF01103"/>
    </source>
</evidence>
<dbReference type="Pfam" id="PF01103">
    <property type="entry name" value="Omp85"/>
    <property type="match status" value="1"/>
</dbReference>
<evidence type="ECO:0000256" key="2">
    <source>
        <dbReference type="ARBA" id="ARBA00023136"/>
    </source>
</evidence>
<evidence type="ECO:0000313" key="7">
    <source>
        <dbReference type="Proteomes" id="UP000184212"/>
    </source>
</evidence>